<organism evidence="2 3">
    <name type="scientific">Botryobasidium botryosum (strain FD-172 SS1)</name>
    <dbReference type="NCBI Taxonomy" id="930990"/>
    <lineage>
        <taxon>Eukaryota</taxon>
        <taxon>Fungi</taxon>
        <taxon>Dikarya</taxon>
        <taxon>Basidiomycota</taxon>
        <taxon>Agaricomycotina</taxon>
        <taxon>Agaricomycetes</taxon>
        <taxon>Cantharellales</taxon>
        <taxon>Botryobasidiaceae</taxon>
        <taxon>Botryobasidium</taxon>
    </lineage>
</organism>
<sequence>MEDAPPLVHAVLILLGQCPFAGTRPSIIRQWLVLAHVVLASCAALSEEPHLNPDVAKVVSRLRPIVVAAAWVADQMDGEPAWGPRRRQEAALLAGPDAPPPIDEMIDWAVEWETALRQLEALNEQGVADAGTLSQGPPSSWAPRSPPASSPLRRYRSQSLPLPPSSRRRLW</sequence>
<dbReference type="AlphaFoldDB" id="A0A067ME50"/>
<evidence type="ECO:0000256" key="1">
    <source>
        <dbReference type="SAM" id="MobiDB-lite"/>
    </source>
</evidence>
<dbReference type="InParanoid" id="A0A067ME50"/>
<protein>
    <submittedName>
        <fullName evidence="2">Uncharacterized protein</fullName>
    </submittedName>
</protein>
<evidence type="ECO:0000313" key="3">
    <source>
        <dbReference type="Proteomes" id="UP000027195"/>
    </source>
</evidence>
<keyword evidence="3" id="KW-1185">Reference proteome</keyword>
<evidence type="ECO:0000313" key="2">
    <source>
        <dbReference type="EMBL" id="KDQ09831.1"/>
    </source>
</evidence>
<reference evidence="3" key="1">
    <citation type="journal article" date="2014" name="Proc. Natl. Acad. Sci. U.S.A.">
        <title>Extensive sampling of basidiomycete genomes demonstrates inadequacy of the white-rot/brown-rot paradigm for wood decay fungi.</title>
        <authorList>
            <person name="Riley R."/>
            <person name="Salamov A.A."/>
            <person name="Brown D.W."/>
            <person name="Nagy L.G."/>
            <person name="Floudas D."/>
            <person name="Held B.W."/>
            <person name="Levasseur A."/>
            <person name="Lombard V."/>
            <person name="Morin E."/>
            <person name="Otillar R."/>
            <person name="Lindquist E.A."/>
            <person name="Sun H."/>
            <person name="LaButti K.M."/>
            <person name="Schmutz J."/>
            <person name="Jabbour D."/>
            <person name="Luo H."/>
            <person name="Baker S.E."/>
            <person name="Pisabarro A.G."/>
            <person name="Walton J.D."/>
            <person name="Blanchette R.A."/>
            <person name="Henrissat B."/>
            <person name="Martin F."/>
            <person name="Cullen D."/>
            <person name="Hibbett D.S."/>
            <person name="Grigoriev I.V."/>
        </authorList>
    </citation>
    <scope>NUCLEOTIDE SEQUENCE [LARGE SCALE GENOMIC DNA]</scope>
    <source>
        <strain evidence="3">FD-172 SS1</strain>
    </source>
</reference>
<dbReference type="HOGENOM" id="CLU_1562630_0_0_1"/>
<proteinExistence type="predicted"/>
<dbReference type="EMBL" id="KL198074">
    <property type="protein sequence ID" value="KDQ09831.1"/>
    <property type="molecule type" value="Genomic_DNA"/>
</dbReference>
<accession>A0A067ME50</accession>
<gene>
    <name evidence="2" type="ORF">BOTBODRAFT_178746</name>
</gene>
<name>A0A067ME50_BOTB1</name>
<dbReference type="Proteomes" id="UP000027195">
    <property type="component" value="Unassembled WGS sequence"/>
</dbReference>
<feature type="region of interest" description="Disordered" evidence="1">
    <location>
        <begin position="127"/>
        <end position="171"/>
    </location>
</feature>